<dbReference type="PANTHER" id="PTHR34220:SF7">
    <property type="entry name" value="SENSOR HISTIDINE KINASE YPDA"/>
    <property type="match status" value="1"/>
</dbReference>
<dbReference type="SUPFAM" id="SSF158472">
    <property type="entry name" value="HAMP domain-like"/>
    <property type="match status" value="1"/>
</dbReference>
<dbReference type="InterPro" id="IPR033479">
    <property type="entry name" value="dCache_1"/>
</dbReference>
<dbReference type="GO" id="GO:0000155">
    <property type="term" value="F:phosphorelay sensor kinase activity"/>
    <property type="evidence" value="ECO:0007669"/>
    <property type="project" value="InterPro"/>
</dbReference>
<accession>A0A926E7G2</accession>
<dbReference type="CDD" id="cd06225">
    <property type="entry name" value="HAMP"/>
    <property type="match status" value="1"/>
</dbReference>
<keyword evidence="4" id="KW-0808">Transferase</keyword>
<dbReference type="InterPro" id="IPR010559">
    <property type="entry name" value="Sig_transdc_His_kin_internal"/>
</dbReference>
<keyword evidence="6 11" id="KW-0418">Kinase</keyword>
<dbReference type="SUPFAM" id="SSF55874">
    <property type="entry name" value="ATPase domain of HSP90 chaperone/DNA topoisomerase II/histidine kinase"/>
    <property type="match status" value="1"/>
</dbReference>
<reference evidence="11" key="1">
    <citation type="submission" date="2020-08" db="EMBL/GenBank/DDBJ databases">
        <title>Genome public.</title>
        <authorList>
            <person name="Liu C."/>
            <person name="Sun Q."/>
        </authorList>
    </citation>
    <scope>NUCLEOTIDE SEQUENCE</scope>
    <source>
        <strain evidence="11">NSJ-33</strain>
    </source>
</reference>
<keyword evidence="2" id="KW-1003">Cell membrane</keyword>
<evidence type="ECO:0000256" key="4">
    <source>
        <dbReference type="ARBA" id="ARBA00022679"/>
    </source>
</evidence>
<evidence type="ECO:0000256" key="3">
    <source>
        <dbReference type="ARBA" id="ARBA00022553"/>
    </source>
</evidence>
<dbReference type="InterPro" id="IPR036890">
    <property type="entry name" value="HATPase_C_sf"/>
</dbReference>
<dbReference type="AlphaFoldDB" id="A0A926E7G2"/>
<feature type="transmembrane region" description="Helical" evidence="9">
    <location>
        <begin position="298"/>
        <end position="322"/>
    </location>
</feature>
<dbReference type="EMBL" id="JACRSV010000005">
    <property type="protein sequence ID" value="MBC8560915.1"/>
    <property type="molecule type" value="Genomic_DNA"/>
</dbReference>
<evidence type="ECO:0000256" key="1">
    <source>
        <dbReference type="ARBA" id="ARBA00004651"/>
    </source>
</evidence>
<keyword evidence="8 9" id="KW-0472">Membrane</keyword>
<dbReference type="InterPro" id="IPR050640">
    <property type="entry name" value="Bact_2-comp_sensor_kinase"/>
</dbReference>
<name>A0A926E7G2_9FIRM</name>
<dbReference type="GO" id="GO:0005886">
    <property type="term" value="C:plasma membrane"/>
    <property type="evidence" value="ECO:0007669"/>
    <property type="project" value="UniProtKB-SubCell"/>
</dbReference>
<evidence type="ECO:0000256" key="6">
    <source>
        <dbReference type="ARBA" id="ARBA00022777"/>
    </source>
</evidence>
<dbReference type="PANTHER" id="PTHR34220">
    <property type="entry name" value="SENSOR HISTIDINE KINASE YPDA"/>
    <property type="match status" value="1"/>
</dbReference>
<dbReference type="Pfam" id="PF00672">
    <property type="entry name" value="HAMP"/>
    <property type="match status" value="1"/>
</dbReference>
<gene>
    <name evidence="11" type="ORF">H8710_12645</name>
</gene>
<keyword evidence="5 9" id="KW-0812">Transmembrane</keyword>
<sequence>MRKLSMNGSFRRQLLVLFLLISIVPLILLTIFNYSVTLSMFKKQTYQNDSRILNKVVENMDNMLHNIEDRVFSFYISDLVYISGSRSENYAVALSERMRYEQQVLYNSFLTSDRLGIENIFFYNEQDKYLVDSLNSDTRTKSGEGLDWYGKALASDGELCWIPPDKESPHAGGDRLRVALLMKDYRGNIMGALCVWIRNDSLYSQIQDINSGDKGFTAVVNEKGDLISSSNFTSAVSTYFDQRYLAERLPDLTEVQDLSIDGENYQITTMVSPYTGWYFITANSQEEIVHQILGKLNVFVFLMALCVLVAIVFAFIMSNALYQPIKSLKKAMQQAGEGNLDVVLTEQRSDEFASLYNGFNSMTASINKLVKELYELKLMKKDAELKVLQSQINPHFLYNTLDSMYWMSRLGKNEELSDMISAFSGYLKINLSKGKDIISIEKIQDEIIYYIKIQQYRFGDKIRASVEIDPALYPYGIIKFLLQPLVENAIFHGLEPKKEKGSVRVVGQLEEGYAAFEVIDDGVGMDAVQVAHLEELINRQESVEGYALFNVHHRLLHTYGPECGLHIESEVGAGTKVSFKIPLIPYTEDKLLDIGKED</sequence>
<evidence type="ECO:0000256" key="9">
    <source>
        <dbReference type="SAM" id="Phobius"/>
    </source>
</evidence>
<dbReference type="InterPro" id="IPR003660">
    <property type="entry name" value="HAMP_dom"/>
</dbReference>
<dbReference type="Pfam" id="PF06580">
    <property type="entry name" value="His_kinase"/>
    <property type="match status" value="1"/>
</dbReference>
<dbReference type="Gene3D" id="3.30.565.10">
    <property type="entry name" value="Histidine kinase-like ATPase, C-terminal domain"/>
    <property type="match status" value="1"/>
</dbReference>
<proteinExistence type="predicted"/>
<comment type="caution">
    <text evidence="11">The sequence shown here is derived from an EMBL/GenBank/DDBJ whole genome shotgun (WGS) entry which is preliminary data.</text>
</comment>
<dbReference type="Gene3D" id="6.10.340.10">
    <property type="match status" value="1"/>
</dbReference>
<dbReference type="Proteomes" id="UP000610760">
    <property type="component" value="Unassembled WGS sequence"/>
</dbReference>
<dbReference type="SMART" id="SM00304">
    <property type="entry name" value="HAMP"/>
    <property type="match status" value="1"/>
</dbReference>
<evidence type="ECO:0000313" key="12">
    <source>
        <dbReference type="Proteomes" id="UP000610760"/>
    </source>
</evidence>
<evidence type="ECO:0000256" key="8">
    <source>
        <dbReference type="ARBA" id="ARBA00023136"/>
    </source>
</evidence>
<organism evidence="11 12">
    <name type="scientific">Fumia xinanensis</name>
    <dbReference type="NCBI Taxonomy" id="2763659"/>
    <lineage>
        <taxon>Bacteria</taxon>
        <taxon>Bacillati</taxon>
        <taxon>Bacillota</taxon>
        <taxon>Clostridia</taxon>
        <taxon>Eubacteriales</taxon>
        <taxon>Oscillospiraceae</taxon>
        <taxon>Fumia</taxon>
    </lineage>
</organism>
<feature type="domain" description="HAMP" evidence="10">
    <location>
        <begin position="319"/>
        <end position="371"/>
    </location>
</feature>
<keyword evidence="7 9" id="KW-1133">Transmembrane helix</keyword>
<keyword evidence="3" id="KW-0597">Phosphoprotein</keyword>
<evidence type="ECO:0000256" key="2">
    <source>
        <dbReference type="ARBA" id="ARBA00022475"/>
    </source>
</evidence>
<protein>
    <submittedName>
        <fullName evidence="11">Sensor histidine kinase</fullName>
    </submittedName>
</protein>
<dbReference type="InterPro" id="IPR003594">
    <property type="entry name" value="HATPase_dom"/>
</dbReference>
<dbReference type="Gene3D" id="3.30.450.20">
    <property type="entry name" value="PAS domain"/>
    <property type="match status" value="1"/>
</dbReference>
<comment type="subcellular location">
    <subcellularLocation>
        <location evidence="1">Cell membrane</location>
        <topology evidence="1">Multi-pass membrane protein</topology>
    </subcellularLocation>
</comment>
<dbReference type="Pfam" id="PF02743">
    <property type="entry name" value="dCache_1"/>
    <property type="match status" value="1"/>
</dbReference>
<dbReference type="RefSeq" id="WP_249296208.1">
    <property type="nucleotide sequence ID" value="NZ_JACRSV010000005.1"/>
</dbReference>
<keyword evidence="12" id="KW-1185">Reference proteome</keyword>
<evidence type="ECO:0000256" key="7">
    <source>
        <dbReference type="ARBA" id="ARBA00022989"/>
    </source>
</evidence>
<evidence type="ECO:0000313" key="11">
    <source>
        <dbReference type="EMBL" id="MBC8560915.1"/>
    </source>
</evidence>
<dbReference type="PROSITE" id="PS50885">
    <property type="entry name" value="HAMP"/>
    <property type="match status" value="1"/>
</dbReference>
<dbReference type="Pfam" id="PF02518">
    <property type="entry name" value="HATPase_c"/>
    <property type="match status" value="1"/>
</dbReference>
<evidence type="ECO:0000259" key="10">
    <source>
        <dbReference type="PROSITE" id="PS50885"/>
    </source>
</evidence>
<evidence type="ECO:0000256" key="5">
    <source>
        <dbReference type="ARBA" id="ARBA00022692"/>
    </source>
</evidence>